<keyword evidence="6" id="KW-1278">Translocase</keyword>
<dbReference type="PROSITE" id="PS50893">
    <property type="entry name" value="ABC_TRANSPORTER_2"/>
    <property type="match status" value="1"/>
</dbReference>
<evidence type="ECO:0000256" key="6">
    <source>
        <dbReference type="ARBA" id="ARBA00022967"/>
    </source>
</evidence>
<evidence type="ECO:0000256" key="3">
    <source>
        <dbReference type="ARBA" id="ARBA00022475"/>
    </source>
</evidence>
<dbReference type="FunFam" id="3.40.50.300:FF:000042">
    <property type="entry name" value="Maltose/maltodextrin ABC transporter, ATP-binding protein"/>
    <property type="match status" value="1"/>
</dbReference>
<dbReference type="InterPro" id="IPR027417">
    <property type="entry name" value="P-loop_NTPase"/>
</dbReference>
<protein>
    <submittedName>
        <fullName evidence="9">Maltose/maltodextrin import ATP-binding protein MalK</fullName>
        <ecNumber evidence="9">3.6.3.19</ecNumber>
    </submittedName>
</protein>
<sequence>MMVSLENIHKSFGSLKALNGVDFDVPKGEFHALLGPSSAGKTTTLRVICGLEKPDAGSVSLFGRRANDVPIQGRGLAMIFQSFALYPHLNVRENLAYPLRRGGVPSDEIKKKIDQIAEILGIQHRLENLTTQLSGGEQQRVAIGRALISEPRVLLLDEPLTNLDAKLRDAMRVEFKRLHRELGITMLYATPDQLEATTMGDRISVIDDGKIIASGTPAELYGAPPNARVAQLVGSPPVNLVPFERQGTNASSIGFATLGETGPDGSVCAIRPHDLVLSPEDPDFTGKVVLAEALGDVNVVTVEAANRQVRAVLSGVNALRTKVGDTIPLKITKALFLPVGEGVAPLTKQKPT</sequence>
<dbReference type="GO" id="GO:0016887">
    <property type="term" value="F:ATP hydrolysis activity"/>
    <property type="evidence" value="ECO:0007669"/>
    <property type="project" value="InterPro"/>
</dbReference>
<evidence type="ECO:0000256" key="4">
    <source>
        <dbReference type="ARBA" id="ARBA00022741"/>
    </source>
</evidence>
<dbReference type="PROSITE" id="PS00211">
    <property type="entry name" value="ABC_TRANSPORTER_1"/>
    <property type="match status" value="1"/>
</dbReference>
<evidence type="ECO:0000259" key="8">
    <source>
        <dbReference type="PROSITE" id="PS50893"/>
    </source>
</evidence>
<dbReference type="SMART" id="SM00382">
    <property type="entry name" value="AAA"/>
    <property type="match status" value="1"/>
</dbReference>
<evidence type="ECO:0000256" key="7">
    <source>
        <dbReference type="ARBA" id="ARBA00023136"/>
    </source>
</evidence>
<dbReference type="InterPro" id="IPR003593">
    <property type="entry name" value="AAA+_ATPase"/>
</dbReference>
<keyword evidence="4" id="KW-0547">Nucleotide-binding</keyword>
<dbReference type="GO" id="GO:0055052">
    <property type="term" value="C:ATP-binding cassette (ABC) transporter complex, substrate-binding subunit-containing"/>
    <property type="evidence" value="ECO:0007669"/>
    <property type="project" value="TreeGrafter"/>
</dbReference>
<dbReference type="Proteomes" id="UP000050786">
    <property type="component" value="Unassembled WGS sequence"/>
</dbReference>
<dbReference type="Gene3D" id="3.40.50.300">
    <property type="entry name" value="P-loop containing nucleotide triphosphate hydrolases"/>
    <property type="match status" value="1"/>
</dbReference>
<feature type="domain" description="ABC transporter" evidence="8">
    <location>
        <begin position="3"/>
        <end position="233"/>
    </location>
</feature>
<dbReference type="InterPro" id="IPR013611">
    <property type="entry name" value="Transp-assoc_OB_typ2"/>
</dbReference>
<dbReference type="Gene3D" id="2.40.50.140">
    <property type="entry name" value="Nucleic acid-binding proteins"/>
    <property type="match status" value="1"/>
</dbReference>
<dbReference type="InterPro" id="IPR047641">
    <property type="entry name" value="ABC_transpr_MalK/UgpC-like"/>
</dbReference>
<dbReference type="RefSeq" id="WP_058272811.1">
    <property type="nucleotide sequence ID" value="NZ_CYPS01000026.1"/>
</dbReference>
<dbReference type="InterPro" id="IPR012340">
    <property type="entry name" value="NA-bd_OB-fold"/>
</dbReference>
<dbReference type="SUPFAM" id="SSF50331">
    <property type="entry name" value="MOP-like"/>
    <property type="match status" value="1"/>
</dbReference>
<organism evidence="9 10">
    <name type="scientific">Ruegeria atlantica</name>
    <dbReference type="NCBI Taxonomy" id="81569"/>
    <lineage>
        <taxon>Bacteria</taxon>
        <taxon>Pseudomonadati</taxon>
        <taxon>Pseudomonadota</taxon>
        <taxon>Alphaproteobacteria</taxon>
        <taxon>Rhodobacterales</taxon>
        <taxon>Roseobacteraceae</taxon>
        <taxon>Ruegeria</taxon>
    </lineage>
</organism>
<dbReference type="EC" id="3.6.3.19" evidence="9"/>
<dbReference type="GO" id="GO:0140359">
    <property type="term" value="F:ABC-type transporter activity"/>
    <property type="evidence" value="ECO:0007669"/>
    <property type="project" value="UniProtKB-ARBA"/>
</dbReference>
<name>A0A0P1E4Y2_9RHOB</name>
<keyword evidence="10" id="KW-1185">Reference proteome</keyword>
<dbReference type="Pfam" id="PF00005">
    <property type="entry name" value="ABC_tran"/>
    <property type="match status" value="1"/>
</dbReference>
<dbReference type="InterPro" id="IPR008995">
    <property type="entry name" value="Mo/tungstate-bd_C_term_dom"/>
</dbReference>
<dbReference type="Pfam" id="PF08402">
    <property type="entry name" value="TOBE_2"/>
    <property type="match status" value="1"/>
</dbReference>
<keyword evidence="3" id="KW-1003">Cell membrane</keyword>
<evidence type="ECO:0000313" key="10">
    <source>
        <dbReference type="Proteomes" id="UP000050786"/>
    </source>
</evidence>
<dbReference type="EMBL" id="CYPS01000026">
    <property type="protein sequence ID" value="CUH42739.1"/>
    <property type="molecule type" value="Genomic_DNA"/>
</dbReference>
<dbReference type="AlphaFoldDB" id="A0A0P1E4Y2"/>
<evidence type="ECO:0000256" key="2">
    <source>
        <dbReference type="ARBA" id="ARBA00022448"/>
    </source>
</evidence>
<dbReference type="PANTHER" id="PTHR43875:SF15">
    <property type="entry name" value="TREHALOSE IMPORT ATP-BINDING PROTEIN SUGC"/>
    <property type="match status" value="1"/>
</dbReference>
<gene>
    <name evidence="9" type="primary">malK_3</name>
    <name evidence="9" type="ORF">RUM4293_01628</name>
</gene>
<keyword evidence="2" id="KW-0813">Transport</keyword>
<comment type="similarity">
    <text evidence="1">Belongs to the ABC transporter superfamily.</text>
</comment>
<dbReference type="GO" id="GO:0005524">
    <property type="term" value="F:ATP binding"/>
    <property type="evidence" value="ECO:0007669"/>
    <property type="project" value="UniProtKB-KW"/>
</dbReference>
<keyword evidence="5 9" id="KW-0067">ATP-binding</keyword>
<evidence type="ECO:0000313" key="9">
    <source>
        <dbReference type="EMBL" id="CUH42739.1"/>
    </source>
</evidence>
<accession>A0A0P1E4Y2</accession>
<proteinExistence type="inferred from homology"/>
<dbReference type="PANTHER" id="PTHR43875">
    <property type="entry name" value="MALTODEXTRIN IMPORT ATP-BINDING PROTEIN MSMX"/>
    <property type="match status" value="1"/>
</dbReference>
<keyword evidence="9" id="KW-0378">Hydrolase</keyword>
<dbReference type="InterPro" id="IPR017871">
    <property type="entry name" value="ABC_transporter-like_CS"/>
</dbReference>
<dbReference type="SUPFAM" id="SSF52540">
    <property type="entry name" value="P-loop containing nucleoside triphosphate hydrolases"/>
    <property type="match status" value="1"/>
</dbReference>
<keyword evidence="7" id="KW-0472">Membrane</keyword>
<evidence type="ECO:0000256" key="5">
    <source>
        <dbReference type="ARBA" id="ARBA00022840"/>
    </source>
</evidence>
<reference evidence="10" key="1">
    <citation type="submission" date="2015-09" db="EMBL/GenBank/DDBJ databases">
        <authorList>
            <person name="Rodrigo-Torres L."/>
            <person name="Arahal D.R."/>
        </authorList>
    </citation>
    <scope>NUCLEOTIDE SEQUENCE [LARGE SCALE GENOMIC DNA]</scope>
    <source>
        <strain evidence="10">CECT 4293</strain>
    </source>
</reference>
<evidence type="ECO:0000256" key="1">
    <source>
        <dbReference type="ARBA" id="ARBA00005417"/>
    </source>
</evidence>
<dbReference type="InterPro" id="IPR003439">
    <property type="entry name" value="ABC_transporter-like_ATP-bd"/>
</dbReference>